<evidence type="ECO:0000259" key="2">
    <source>
        <dbReference type="Pfam" id="PF00753"/>
    </source>
</evidence>
<organism evidence="3 4">
    <name type="scientific">Thioalkalivibrio denitrificans</name>
    <dbReference type="NCBI Taxonomy" id="108003"/>
    <lineage>
        <taxon>Bacteria</taxon>
        <taxon>Pseudomonadati</taxon>
        <taxon>Pseudomonadota</taxon>
        <taxon>Gammaproteobacteria</taxon>
        <taxon>Chromatiales</taxon>
        <taxon>Ectothiorhodospiraceae</taxon>
        <taxon>Thioalkalivibrio</taxon>
    </lineage>
</organism>
<dbReference type="AlphaFoldDB" id="A0A1V3NT11"/>
<dbReference type="PROSITE" id="PS51318">
    <property type="entry name" value="TAT"/>
    <property type="match status" value="1"/>
</dbReference>
<name>A0A1V3NT11_9GAMM</name>
<dbReference type="PANTHER" id="PTHR13754:SF13">
    <property type="entry name" value="METALLO-BETA-LACTAMASE SUPERFAMILY PROTEIN (AFU_ORTHOLOGUE AFUA_3G07630)"/>
    <property type="match status" value="1"/>
</dbReference>
<dbReference type="NCBIfam" id="TIGR01409">
    <property type="entry name" value="TAT_signal_seq"/>
    <property type="match status" value="1"/>
</dbReference>
<dbReference type="STRING" id="108003.B1C78_02400"/>
<dbReference type="InterPro" id="IPR036866">
    <property type="entry name" value="RibonucZ/Hydroxyglut_hydro"/>
</dbReference>
<dbReference type="CDD" id="cd07713">
    <property type="entry name" value="DHPS-like_MBL-fold"/>
    <property type="match status" value="1"/>
</dbReference>
<dbReference type="InterPro" id="IPR006311">
    <property type="entry name" value="TAT_signal"/>
</dbReference>
<dbReference type="Pfam" id="PF00753">
    <property type="entry name" value="Lactamase_B"/>
    <property type="match status" value="1"/>
</dbReference>
<protein>
    <recommendedName>
        <fullName evidence="2">Metallo-beta-lactamase domain-containing protein</fullName>
    </recommendedName>
</protein>
<evidence type="ECO:0000313" key="3">
    <source>
        <dbReference type="EMBL" id="OOG28093.1"/>
    </source>
</evidence>
<dbReference type="Proteomes" id="UP000189462">
    <property type="component" value="Unassembled WGS sequence"/>
</dbReference>
<gene>
    <name evidence="3" type="ORF">B1C78_02400</name>
</gene>
<evidence type="ECO:0000313" key="4">
    <source>
        <dbReference type="Proteomes" id="UP000189462"/>
    </source>
</evidence>
<dbReference type="InterPro" id="IPR041712">
    <property type="entry name" value="DHPS-like_MBL-fold"/>
</dbReference>
<feature type="domain" description="Metallo-beta-lactamase" evidence="2">
    <location>
        <begin position="95"/>
        <end position="213"/>
    </location>
</feature>
<dbReference type="GO" id="GO:0016740">
    <property type="term" value="F:transferase activity"/>
    <property type="evidence" value="ECO:0007669"/>
    <property type="project" value="TreeGrafter"/>
</dbReference>
<accession>A0A1V3NT11</accession>
<dbReference type="InterPro" id="IPR019546">
    <property type="entry name" value="TAT_signal_bac_arc"/>
</dbReference>
<comment type="caution">
    <text evidence="3">The sequence shown here is derived from an EMBL/GenBank/DDBJ whole genome shotgun (WGS) entry which is preliminary data.</text>
</comment>
<dbReference type="RefSeq" id="WP_217697986.1">
    <property type="nucleotide sequence ID" value="NZ_MVBK01000011.1"/>
</dbReference>
<dbReference type="SUPFAM" id="SSF56281">
    <property type="entry name" value="Metallo-hydrolase/oxidoreductase"/>
    <property type="match status" value="1"/>
</dbReference>
<dbReference type="PANTHER" id="PTHR13754">
    <property type="entry name" value="METALLO-BETA-LACTAMASE SUPERFAMILY PROTEIN"/>
    <property type="match status" value="1"/>
</dbReference>
<keyword evidence="4" id="KW-1185">Reference proteome</keyword>
<dbReference type="Gene3D" id="3.60.15.10">
    <property type="entry name" value="Ribonuclease Z/Hydroxyacylglutathione hydrolase-like"/>
    <property type="match status" value="1"/>
</dbReference>
<keyword evidence="1" id="KW-0732">Signal</keyword>
<reference evidence="3 4" key="1">
    <citation type="submission" date="2017-02" db="EMBL/GenBank/DDBJ databases">
        <title>Genomic diversity within the haloalkaliphilic genus Thioalkalivibrio.</title>
        <authorList>
            <person name="Ahn A.-C."/>
            <person name="Meier-Kolthoff J."/>
            <person name="Overmars L."/>
            <person name="Richter M."/>
            <person name="Woyke T."/>
            <person name="Sorokin D.Y."/>
            <person name="Muyzer G."/>
        </authorList>
    </citation>
    <scope>NUCLEOTIDE SEQUENCE [LARGE SCALE GENOMIC DNA]</scope>
    <source>
        <strain evidence="3 4">ALJD</strain>
    </source>
</reference>
<dbReference type="InterPro" id="IPR001279">
    <property type="entry name" value="Metallo-B-lactamas"/>
</dbReference>
<dbReference type="InterPro" id="IPR052926">
    <property type="entry name" value="Metallo-beta-lactamase_dom"/>
</dbReference>
<sequence>MSATKPFTRRDFLRTGAVLGGAVLLSPVTRFISPAHAGLSSVPVVDRLDVHVVVDAYYDLLAADEERPKLEVKRTRGPVHAQHGLALFLESKLGDETKYVMLDFGWTPDALIHNLRLMGMDAPELTDALVVSHGHADHFGGLMKFVEQQPEAKRRGMHLYLGGDDALCHRWSRRPDGSRRTFGVLDRPGLEAAGIDITLAPDGAVVAGHGFTSGVIERSSPEEVLGNTLVEVGERDGVGCTGAQHQAHFTEEELKGNFLFDHHWGEHVTAYHVKDRGLVVMTSCGHAGLVNSVRQAQKASGIEKVHAVMGGFHLAPAKTDYVEKVIDLLVAEADPDYIVPMHCSGANFSNVMAHKYPERLVNSYVGTRYIFGAA</sequence>
<proteinExistence type="predicted"/>
<evidence type="ECO:0000256" key="1">
    <source>
        <dbReference type="ARBA" id="ARBA00022729"/>
    </source>
</evidence>
<dbReference type="EMBL" id="MVBK01000011">
    <property type="protein sequence ID" value="OOG28093.1"/>
    <property type="molecule type" value="Genomic_DNA"/>
</dbReference>